<feature type="transmembrane region" description="Helical" evidence="1">
    <location>
        <begin position="353"/>
        <end position="373"/>
    </location>
</feature>
<evidence type="ECO:0000313" key="3">
    <source>
        <dbReference type="Proteomes" id="UP001150238"/>
    </source>
</evidence>
<feature type="transmembrane region" description="Helical" evidence="1">
    <location>
        <begin position="307"/>
        <end position="333"/>
    </location>
</feature>
<comment type="caution">
    <text evidence="2">The sequence shown here is derived from an EMBL/GenBank/DDBJ whole genome shotgun (WGS) entry which is preliminary data.</text>
</comment>
<dbReference type="AlphaFoldDB" id="A0A9W9AJK7"/>
<evidence type="ECO:0000313" key="2">
    <source>
        <dbReference type="EMBL" id="KAJ4484341.1"/>
    </source>
</evidence>
<sequence length="526" mass="58922">MARGKVAQFKLKLKKIYTRITRNRLTAVFFLFGFFHCFAQGIIQSLLFVLDSQYYGLLSDITQAADIPPANHTDLSHVSGGYRLEMCNFIPHNSSNCSPIFDSRDKIIVENSPDADAQLRGETIIAQLNSQSFKIIADAQGQSQTVSQVVFEADGGVGSVNMSESCTSMLLYPTQHFQNNRREEIAFLFLQFWLFILSVIAMIHDSVPHVLTVFITRILLTAWSIYSLWRTEWQQAVFQQAIEAPGTSCSAAMFGVYFSTRILYEIPDIILNCSALGISAFLSWTLLRTYNAEVFTCVGVPKAITKLYKYFLALQVCLQLEAFVLITAAALWVDQLFNTYIQQISAHTTVYEVLVILYAVALGPWLLAAWFGIRSEKRLLTLAFIFVGSLFILGSSLMFISQVYRWTFYAWPCIGCFITASLVLLVASFVLGILCYTNFGKGLAQYCEFDATLSQGFITDPPEVYVEASLSSSNFAPEVFERDVESTYIANFDDKKLKANGLQADFTTHYLPTLGSIPSRDSASSE</sequence>
<reference evidence="2" key="1">
    <citation type="submission" date="2022-08" db="EMBL/GenBank/DDBJ databases">
        <authorList>
            <consortium name="DOE Joint Genome Institute"/>
            <person name="Min B."/>
            <person name="Riley R."/>
            <person name="Sierra-Patev S."/>
            <person name="Naranjo-Ortiz M."/>
            <person name="Looney B."/>
            <person name="Konkel Z."/>
            <person name="Slot J.C."/>
            <person name="Sakamoto Y."/>
            <person name="Steenwyk J.L."/>
            <person name="Rokas A."/>
            <person name="Carro J."/>
            <person name="Camarero S."/>
            <person name="Ferreira P."/>
            <person name="Molpeceres G."/>
            <person name="Ruiz-Duenas F.J."/>
            <person name="Serrano A."/>
            <person name="Henrissat B."/>
            <person name="Drula E."/>
            <person name="Hughes K.W."/>
            <person name="Mata J.L."/>
            <person name="Ishikawa N.K."/>
            <person name="Vargas-Isla R."/>
            <person name="Ushijima S."/>
            <person name="Smith C.A."/>
            <person name="Ahrendt S."/>
            <person name="Andreopoulos W."/>
            <person name="He G."/>
            <person name="Labutti K."/>
            <person name="Lipzen A."/>
            <person name="Ng V."/>
            <person name="Sandor L."/>
            <person name="Barry K."/>
            <person name="Martinez A.T."/>
            <person name="Xiao Y."/>
            <person name="Gibbons J.G."/>
            <person name="Terashima K."/>
            <person name="Hibbett D.S."/>
            <person name="Grigoriev I.V."/>
        </authorList>
    </citation>
    <scope>NUCLEOTIDE SEQUENCE</scope>
    <source>
        <strain evidence="2">Sp2 HRB7682 ss15</strain>
    </source>
</reference>
<dbReference type="PANTHER" id="PTHR34391">
    <property type="entry name" value="UPF0658 GOLGI APPARATUS MEMBRANE PROTEIN C1952.10C-RELATED"/>
    <property type="match status" value="1"/>
</dbReference>
<dbReference type="EMBL" id="JANVFS010000012">
    <property type="protein sequence ID" value="KAJ4484341.1"/>
    <property type="molecule type" value="Genomic_DNA"/>
</dbReference>
<proteinExistence type="predicted"/>
<protein>
    <submittedName>
        <fullName evidence="2">Uncharacterized protein</fullName>
    </submittedName>
</protein>
<keyword evidence="1" id="KW-1133">Transmembrane helix</keyword>
<organism evidence="2 3">
    <name type="scientific">Lentinula lateritia</name>
    <dbReference type="NCBI Taxonomy" id="40482"/>
    <lineage>
        <taxon>Eukaryota</taxon>
        <taxon>Fungi</taxon>
        <taxon>Dikarya</taxon>
        <taxon>Basidiomycota</taxon>
        <taxon>Agaricomycotina</taxon>
        <taxon>Agaricomycetes</taxon>
        <taxon>Agaricomycetidae</taxon>
        <taxon>Agaricales</taxon>
        <taxon>Marasmiineae</taxon>
        <taxon>Omphalotaceae</taxon>
        <taxon>Lentinula</taxon>
    </lineage>
</organism>
<keyword evidence="1" id="KW-0812">Transmembrane</keyword>
<feature type="transmembrane region" description="Helical" evidence="1">
    <location>
        <begin position="380"/>
        <end position="403"/>
    </location>
</feature>
<dbReference type="Proteomes" id="UP001150238">
    <property type="component" value="Unassembled WGS sequence"/>
</dbReference>
<feature type="transmembrane region" description="Helical" evidence="1">
    <location>
        <begin position="210"/>
        <end position="229"/>
    </location>
</feature>
<keyword evidence="1" id="KW-0472">Membrane</keyword>
<name>A0A9W9AJK7_9AGAR</name>
<dbReference type="PANTHER" id="PTHR34391:SF2">
    <property type="entry name" value="TRP C-TERMINAL DOMAIN-CONTAINING PROTEIN"/>
    <property type="match status" value="1"/>
</dbReference>
<feature type="transmembrane region" description="Helical" evidence="1">
    <location>
        <begin position="185"/>
        <end position="203"/>
    </location>
</feature>
<gene>
    <name evidence="2" type="ORF">C8J55DRAFT_559491</name>
</gene>
<reference evidence="2" key="2">
    <citation type="journal article" date="2023" name="Proc. Natl. Acad. Sci. U.S.A.">
        <title>A global phylogenomic analysis of the shiitake genus Lentinula.</title>
        <authorList>
            <person name="Sierra-Patev S."/>
            <person name="Min B."/>
            <person name="Naranjo-Ortiz M."/>
            <person name="Looney B."/>
            <person name="Konkel Z."/>
            <person name="Slot J.C."/>
            <person name="Sakamoto Y."/>
            <person name="Steenwyk J.L."/>
            <person name="Rokas A."/>
            <person name="Carro J."/>
            <person name="Camarero S."/>
            <person name="Ferreira P."/>
            <person name="Molpeceres G."/>
            <person name="Ruiz-Duenas F.J."/>
            <person name="Serrano A."/>
            <person name="Henrissat B."/>
            <person name="Drula E."/>
            <person name="Hughes K.W."/>
            <person name="Mata J.L."/>
            <person name="Ishikawa N.K."/>
            <person name="Vargas-Isla R."/>
            <person name="Ushijima S."/>
            <person name="Smith C.A."/>
            <person name="Donoghue J."/>
            <person name="Ahrendt S."/>
            <person name="Andreopoulos W."/>
            <person name="He G."/>
            <person name="LaButti K."/>
            <person name="Lipzen A."/>
            <person name="Ng V."/>
            <person name="Riley R."/>
            <person name="Sandor L."/>
            <person name="Barry K."/>
            <person name="Martinez A.T."/>
            <person name="Xiao Y."/>
            <person name="Gibbons J.G."/>
            <person name="Terashima K."/>
            <person name="Grigoriev I.V."/>
            <person name="Hibbett D."/>
        </authorList>
    </citation>
    <scope>NUCLEOTIDE SEQUENCE</scope>
    <source>
        <strain evidence="2">Sp2 HRB7682 ss15</strain>
    </source>
</reference>
<feature type="transmembrane region" description="Helical" evidence="1">
    <location>
        <begin position="409"/>
        <end position="436"/>
    </location>
</feature>
<accession>A0A9W9AJK7</accession>
<evidence type="ECO:0000256" key="1">
    <source>
        <dbReference type="SAM" id="Phobius"/>
    </source>
</evidence>
<dbReference type="GO" id="GO:0005794">
    <property type="term" value="C:Golgi apparatus"/>
    <property type="evidence" value="ECO:0007669"/>
    <property type="project" value="TreeGrafter"/>
</dbReference>
<dbReference type="InterPro" id="IPR040410">
    <property type="entry name" value="UPF0658_Golgi"/>
</dbReference>